<dbReference type="GO" id="GO:0046872">
    <property type="term" value="F:metal ion binding"/>
    <property type="evidence" value="ECO:0007669"/>
    <property type="project" value="UniProtKB-KW"/>
</dbReference>
<evidence type="ECO:0000256" key="5">
    <source>
        <dbReference type="ARBA" id="ARBA00022723"/>
    </source>
</evidence>
<dbReference type="InterPro" id="IPR007197">
    <property type="entry name" value="rSAM"/>
</dbReference>
<sequence length="473" mass="54604">MSGKIETQSRYSKERNVKRVALVNPPYSAYLYTNEKGVKSILPPLNLLYLHAYIRDFSEARIFDGETYDSLESLVKDISDFNPDLIGYTSTTPTYPTVKRIANSFLGGPLQIIGGVYATVADREVARDFDVVVRYEGEDTLKELIEGKNLREIQGLTFLEDGQIVITPNRPFKEDLDSLPVPSWDIIDFDKYQSSAHRSGGKRFGILFTTRGCYFSCKYCSTQLINGPKIRRRSPEKVGEEIGLIKDEHGISHFQVWDDTFTLEKKRLTEFCRVFKERGITFDCNTRPDCFTKEDARLMKESGCRNIFFGVESGSDKILDYLGRPMKRGIIEDSFRYCQQQRIRTTASFIIGSPSESEDTLKETLELAKRLKSDHVLFNVLTPHKGTEIYSLSIDGNLLKPYEVDIENYPQEPVRVPMIENINGINRDEINAWKMRMYRDYYLRASYIFQQLRRMGSLDDLSKLIKIMRTYSK</sequence>
<dbReference type="Gene3D" id="3.40.50.280">
    <property type="entry name" value="Cobalamin-binding domain"/>
    <property type="match status" value="1"/>
</dbReference>
<evidence type="ECO:0000313" key="11">
    <source>
        <dbReference type="Proteomes" id="UP000034508"/>
    </source>
</evidence>
<dbReference type="EMBL" id="LBSM01000015">
    <property type="protein sequence ID" value="KKQ17851.1"/>
    <property type="molecule type" value="Genomic_DNA"/>
</dbReference>
<dbReference type="Pfam" id="PF02310">
    <property type="entry name" value="B12-binding"/>
    <property type="match status" value="1"/>
</dbReference>
<dbReference type="Pfam" id="PF04055">
    <property type="entry name" value="Radical_SAM"/>
    <property type="match status" value="1"/>
</dbReference>
<evidence type="ECO:0000259" key="8">
    <source>
        <dbReference type="PROSITE" id="PS51332"/>
    </source>
</evidence>
<dbReference type="SMART" id="SM00729">
    <property type="entry name" value="Elp3"/>
    <property type="match status" value="1"/>
</dbReference>
<dbReference type="AlphaFoldDB" id="A0A0G0IPA2"/>
<evidence type="ECO:0000313" key="10">
    <source>
        <dbReference type="EMBL" id="KKQ17851.1"/>
    </source>
</evidence>
<feature type="domain" description="B12-binding" evidence="8">
    <location>
        <begin position="26"/>
        <end position="155"/>
    </location>
</feature>
<evidence type="ECO:0000256" key="1">
    <source>
        <dbReference type="ARBA" id="ARBA00001966"/>
    </source>
</evidence>
<dbReference type="InterPro" id="IPR023404">
    <property type="entry name" value="rSAM_horseshoe"/>
</dbReference>
<dbReference type="SUPFAM" id="SSF102114">
    <property type="entry name" value="Radical SAM enzymes"/>
    <property type="match status" value="1"/>
</dbReference>
<dbReference type="SFLD" id="SFLDG01082">
    <property type="entry name" value="B12-binding_domain_containing"/>
    <property type="match status" value="1"/>
</dbReference>
<dbReference type="InterPro" id="IPR006638">
    <property type="entry name" value="Elp3/MiaA/NifB-like_rSAM"/>
</dbReference>
<gene>
    <name evidence="10" type="ORF">US31_C0015G0017</name>
</gene>
<dbReference type="InterPro" id="IPR034466">
    <property type="entry name" value="Methyltransferase_Class_B"/>
</dbReference>
<keyword evidence="7" id="KW-0411">Iron-sulfur</keyword>
<keyword evidence="3" id="KW-0808">Transferase</keyword>
<keyword evidence="4" id="KW-0949">S-adenosyl-L-methionine</keyword>
<proteinExistence type="predicted"/>
<feature type="domain" description="Radical SAM core" evidence="9">
    <location>
        <begin position="198"/>
        <end position="420"/>
    </location>
</feature>
<evidence type="ECO:0000256" key="3">
    <source>
        <dbReference type="ARBA" id="ARBA00022679"/>
    </source>
</evidence>
<accession>A0A0G0IPA2</accession>
<evidence type="ECO:0000256" key="6">
    <source>
        <dbReference type="ARBA" id="ARBA00023004"/>
    </source>
</evidence>
<protein>
    <submittedName>
        <fullName evidence="10">Uncharacterized protein</fullName>
    </submittedName>
</protein>
<dbReference type="Proteomes" id="UP000034508">
    <property type="component" value="Unassembled WGS sequence"/>
</dbReference>
<dbReference type="InterPro" id="IPR058240">
    <property type="entry name" value="rSAM_sf"/>
</dbReference>
<dbReference type="PANTHER" id="PTHR43409">
    <property type="entry name" value="ANAEROBIC MAGNESIUM-PROTOPORPHYRIN IX MONOMETHYL ESTER CYCLASE-RELATED"/>
    <property type="match status" value="1"/>
</dbReference>
<comment type="cofactor">
    <cofactor evidence="1">
        <name>[4Fe-4S] cluster</name>
        <dbReference type="ChEBI" id="CHEBI:49883"/>
    </cofactor>
</comment>
<dbReference type="PANTHER" id="PTHR43409:SF7">
    <property type="entry name" value="BLL1977 PROTEIN"/>
    <property type="match status" value="1"/>
</dbReference>
<reference evidence="10 11" key="1">
    <citation type="journal article" date="2015" name="Nature">
        <title>rRNA introns, odd ribosomes, and small enigmatic genomes across a large radiation of phyla.</title>
        <authorList>
            <person name="Brown C.T."/>
            <person name="Hug L.A."/>
            <person name="Thomas B.C."/>
            <person name="Sharon I."/>
            <person name="Castelle C.J."/>
            <person name="Singh A."/>
            <person name="Wilkins M.J."/>
            <person name="Williams K.H."/>
            <person name="Banfield J.F."/>
        </authorList>
    </citation>
    <scope>NUCLEOTIDE SEQUENCE [LARGE SCALE GENOMIC DNA]</scope>
</reference>
<dbReference type="InterPro" id="IPR051198">
    <property type="entry name" value="BchE-like"/>
</dbReference>
<evidence type="ECO:0000256" key="7">
    <source>
        <dbReference type="ARBA" id="ARBA00023014"/>
    </source>
</evidence>
<evidence type="ECO:0000256" key="2">
    <source>
        <dbReference type="ARBA" id="ARBA00022603"/>
    </source>
</evidence>
<keyword evidence="6" id="KW-0408">Iron</keyword>
<keyword evidence="5" id="KW-0479">Metal-binding</keyword>
<dbReference type="PROSITE" id="PS51918">
    <property type="entry name" value="RADICAL_SAM"/>
    <property type="match status" value="1"/>
</dbReference>
<keyword evidence="2" id="KW-0489">Methyltransferase</keyword>
<evidence type="ECO:0000259" key="9">
    <source>
        <dbReference type="PROSITE" id="PS51918"/>
    </source>
</evidence>
<dbReference type="PROSITE" id="PS51332">
    <property type="entry name" value="B12_BINDING"/>
    <property type="match status" value="1"/>
</dbReference>
<dbReference type="GO" id="GO:0051539">
    <property type="term" value="F:4 iron, 4 sulfur cluster binding"/>
    <property type="evidence" value="ECO:0007669"/>
    <property type="project" value="UniProtKB-KW"/>
</dbReference>
<dbReference type="GO" id="GO:0003824">
    <property type="term" value="F:catalytic activity"/>
    <property type="evidence" value="ECO:0007669"/>
    <property type="project" value="InterPro"/>
</dbReference>
<dbReference type="InterPro" id="IPR006158">
    <property type="entry name" value="Cobalamin-bd"/>
</dbReference>
<dbReference type="GO" id="GO:0031419">
    <property type="term" value="F:cobalamin binding"/>
    <property type="evidence" value="ECO:0007669"/>
    <property type="project" value="InterPro"/>
</dbReference>
<organism evidence="10 11">
    <name type="scientific">Berkelbacteria bacterium GW2011_GWA1_36_9</name>
    <dbReference type="NCBI Taxonomy" id="1618331"/>
    <lineage>
        <taxon>Bacteria</taxon>
        <taxon>Candidatus Berkelbacteria</taxon>
    </lineage>
</organism>
<comment type="caution">
    <text evidence="10">The sequence shown here is derived from an EMBL/GenBank/DDBJ whole genome shotgun (WGS) entry which is preliminary data.</text>
</comment>
<dbReference type="CDD" id="cd01335">
    <property type="entry name" value="Radical_SAM"/>
    <property type="match status" value="1"/>
</dbReference>
<evidence type="ECO:0000256" key="4">
    <source>
        <dbReference type="ARBA" id="ARBA00022691"/>
    </source>
</evidence>
<name>A0A0G0IPA2_9BACT</name>
<dbReference type="SFLD" id="SFLDG01123">
    <property type="entry name" value="methyltransferase_(Class_B)"/>
    <property type="match status" value="1"/>
</dbReference>
<dbReference type="SFLD" id="SFLDS00029">
    <property type="entry name" value="Radical_SAM"/>
    <property type="match status" value="1"/>
</dbReference>
<dbReference type="Gene3D" id="3.80.30.20">
    <property type="entry name" value="tm_1862 like domain"/>
    <property type="match status" value="1"/>
</dbReference>